<dbReference type="Proteomes" id="UP000000960">
    <property type="component" value="Chromosome"/>
</dbReference>
<reference evidence="1 2" key="1">
    <citation type="journal article" date="2009" name="Stand. Genomic Sci.">
        <title>Complete genome sequence of Atopobium parvulum type strain (IPP 1246).</title>
        <authorList>
            <person name="Copeland A."/>
            <person name="Sikorski J."/>
            <person name="Lapidus A."/>
            <person name="Nolan M."/>
            <person name="Del Rio T.G."/>
            <person name="Lucas S."/>
            <person name="Chen F."/>
            <person name="Tice H."/>
            <person name="Pitluck S."/>
            <person name="Cheng J.F."/>
            <person name="Pukall R."/>
            <person name="Chertkov O."/>
            <person name="Brettin T."/>
            <person name="Han C."/>
            <person name="Detter J.C."/>
            <person name="Kuske C."/>
            <person name="Bruce D."/>
            <person name="Goodwin L."/>
            <person name="Ivanova N."/>
            <person name="Mavromatis K."/>
            <person name="Mikhailova N."/>
            <person name="Chen A."/>
            <person name="Palaniappan K."/>
            <person name="Chain P."/>
            <person name="Rohde M."/>
            <person name="Goker M."/>
            <person name="Bristow J."/>
            <person name="Eisen J.A."/>
            <person name="Markowitz V."/>
            <person name="Hugenholtz P."/>
            <person name="Kyrpides N.C."/>
            <person name="Klenk H.P."/>
            <person name="Detter J.C."/>
        </authorList>
    </citation>
    <scope>NUCLEOTIDE SEQUENCE [LARGE SCALE GENOMIC DNA]</scope>
    <source>
        <strain evidence="2">ATCC 33793 / DSM 20469 / CCUG 32760 / JCM 10300 / KCTC 3663 / VPI 0546 / 1246</strain>
    </source>
</reference>
<organism evidence="1 2">
    <name type="scientific">Lancefieldella parvula (strain ATCC 33793 / DSM 20469 / CCUG 32760 / JCM 10300 / KCTC 3663 / VPI 0546 / 1246)</name>
    <name type="common">Atopobium parvulum</name>
    <dbReference type="NCBI Taxonomy" id="521095"/>
    <lineage>
        <taxon>Bacteria</taxon>
        <taxon>Bacillati</taxon>
        <taxon>Actinomycetota</taxon>
        <taxon>Coriobacteriia</taxon>
        <taxon>Coriobacteriales</taxon>
        <taxon>Atopobiaceae</taxon>
        <taxon>Lancefieldella</taxon>
    </lineage>
</organism>
<accession>C8W7L7</accession>
<evidence type="ECO:0000313" key="2">
    <source>
        <dbReference type="Proteomes" id="UP000000960"/>
    </source>
</evidence>
<dbReference type="STRING" id="521095.Apar_1029"/>
<dbReference type="EMBL" id="CP001721">
    <property type="protein sequence ID" value="ACV51457.1"/>
    <property type="molecule type" value="Genomic_DNA"/>
</dbReference>
<dbReference type="AlphaFoldDB" id="C8W7L7"/>
<protein>
    <submittedName>
        <fullName evidence="1">Uncharacterized protein</fullName>
    </submittedName>
</protein>
<dbReference type="KEGG" id="apv:Apar_1029"/>
<name>C8W7L7_LANP1</name>
<keyword evidence="2" id="KW-1185">Reference proteome</keyword>
<proteinExistence type="predicted"/>
<dbReference type="HOGENOM" id="CLU_3004078_0_0_11"/>
<evidence type="ECO:0000313" key="1">
    <source>
        <dbReference type="EMBL" id="ACV51457.1"/>
    </source>
</evidence>
<sequence length="56" mass="6098">MLEYALVLFSCLMVITSLGAIYHFVQNGAVVQLATQAASHTMHDSLLDLAKDVLSF</sequence>
<gene>
    <name evidence="1" type="ordered locus">Apar_1029</name>
</gene>